<dbReference type="Gene3D" id="1.10.287.1490">
    <property type="match status" value="1"/>
</dbReference>
<reference evidence="4" key="1">
    <citation type="journal article" date="2018" name="Nat. Microbiol.">
        <title>Leveraging single-cell genomics to expand the fungal tree of life.</title>
        <authorList>
            <person name="Ahrendt S.R."/>
            <person name="Quandt C.A."/>
            <person name="Ciobanu D."/>
            <person name="Clum A."/>
            <person name="Salamov A."/>
            <person name="Andreopoulos B."/>
            <person name="Cheng J.F."/>
            <person name="Woyke T."/>
            <person name="Pelin A."/>
            <person name="Henrissat B."/>
            <person name="Reynolds N.K."/>
            <person name="Benny G.L."/>
            <person name="Smith M.E."/>
            <person name="James T.Y."/>
            <person name="Grigoriev I.V."/>
        </authorList>
    </citation>
    <scope>NUCLEOTIDE SEQUENCE [LARGE SCALE GENOMIC DNA]</scope>
</reference>
<feature type="compositionally biased region" description="Polar residues" evidence="2">
    <location>
        <begin position="3376"/>
        <end position="3390"/>
    </location>
</feature>
<feature type="coiled-coil region" evidence="1">
    <location>
        <begin position="2628"/>
        <end position="2717"/>
    </location>
</feature>
<feature type="region of interest" description="Disordered" evidence="2">
    <location>
        <begin position="327"/>
        <end position="361"/>
    </location>
</feature>
<dbReference type="GO" id="GO:0000793">
    <property type="term" value="C:condensed chromosome"/>
    <property type="evidence" value="ECO:0007669"/>
    <property type="project" value="TreeGrafter"/>
</dbReference>
<feature type="region of interest" description="Disordered" evidence="2">
    <location>
        <begin position="77"/>
        <end position="103"/>
    </location>
</feature>
<feature type="region of interest" description="Disordered" evidence="2">
    <location>
        <begin position="3292"/>
        <end position="3554"/>
    </location>
</feature>
<feature type="coiled-coil region" evidence="1">
    <location>
        <begin position="1739"/>
        <end position="1938"/>
    </location>
</feature>
<dbReference type="GO" id="GO:0000785">
    <property type="term" value="C:chromatin"/>
    <property type="evidence" value="ECO:0007669"/>
    <property type="project" value="TreeGrafter"/>
</dbReference>
<evidence type="ECO:0000313" key="3">
    <source>
        <dbReference type="EMBL" id="RKO94189.1"/>
    </source>
</evidence>
<dbReference type="OrthoDB" id="128924at2759"/>
<feature type="compositionally biased region" description="Acidic residues" evidence="2">
    <location>
        <begin position="3345"/>
        <end position="3356"/>
    </location>
</feature>
<feature type="compositionally biased region" description="Low complexity" evidence="2">
    <location>
        <begin position="3362"/>
        <end position="3375"/>
    </location>
</feature>
<feature type="coiled-coil region" evidence="1">
    <location>
        <begin position="1978"/>
        <end position="2019"/>
    </location>
</feature>
<feature type="region of interest" description="Disordered" evidence="2">
    <location>
        <begin position="283"/>
        <end position="312"/>
    </location>
</feature>
<protein>
    <submittedName>
        <fullName evidence="3">Uncharacterized protein</fullName>
    </submittedName>
</protein>
<feature type="coiled-coil region" evidence="1">
    <location>
        <begin position="3184"/>
        <end position="3249"/>
    </location>
</feature>
<feature type="coiled-coil region" evidence="1">
    <location>
        <begin position="560"/>
        <end position="931"/>
    </location>
</feature>
<dbReference type="SUPFAM" id="SSF90257">
    <property type="entry name" value="Myosin rod fragments"/>
    <property type="match status" value="1"/>
</dbReference>
<feature type="compositionally biased region" description="Low complexity" evidence="2">
    <location>
        <begin position="3439"/>
        <end position="3473"/>
    </location>
</feature>
<dbReference type="GO" id="GO:0003682">
    <property type="term" value="F:chromatin binding"/>
    <property type="evidence" value="ECO:0007669"/>
    <property type="project" value="TreeGrafter"/>
</dbReference>
<name>A0A4P9WM96_9FUNG</name>
<dbReference type="Proteomes" id="UP000269721">
    <property type="component" value="Unassembled WGS sequence"/>
</dbReference>
<keyword evidence="4" id="KW-1185">Reference proteome</keyword>
<gene>
    <name evidence="3" type="ORF">BDK51DRAFT_41988</name>
</gene>
<evidence type="ECO:0000256" key="2">
    <source>
        <dbReference type="SAM" id="MobiDB-lite"/>
    </source>
</evidence>
<organism evidence="3 4">
    <name type="scientific">Blyttiomyces helicus</name>
    <dbReference type="NCBI Taxonomy" id="388810"/>
    <lineage>
        <taxon>Eukaryota</taxon>
        <taxon>Fungi</taxon>
        <taxon>Fungi incertae sedis</taxon>
        <taxon>Chytridiomycota</taxon>
        <taxon>Chytridiomycota incertae sedis</taxon>
        <taxon>Chytridiomycetes</taxon>
        <taxon>Chytridiomycetes incertae sedis</taxon>
        <taxon>Blyttiomyces</taxon>
    </lineage>
</organism>
<accession>A0A4P9WM96</accession>
<feature type="region of interest" description="Disordered" evidence="2">
    <location>
        <begin position="2834"/>
        <end position="2853"/>
    </location>
</feature>
<feature type="coiled-coil region" evidence="1">
    <location>
        <begin position="2052"/>
        <end position="2433"/>
    </location>
</feature>
<feature type="coiled-coil region" evidence="1">
    <location>
        <begin position="1293"/>
        <end position="1443"/>
    </location>
</feature>
<dbReference type="GO" id="GO:0007076">
    <property type="term" value="P:mitotic chromosome condensation"/>
    <property type="evidence" value="ECO:0007669"/>
    <property type="project" value="TreeGrafter"/>
</dbReference>
<feature type="non-terminal residue" evidence="3">
    <location>
        <position position="3575"/>
    </location>
</feature>
<proteinExistence type="predicted"/>
<evidence type="ECO:0000256" key="1">
    <source>
        <dbReference type="SAM" id="Coils"/>
    </source>
</evidence>
<feature type="coiled-coil region" evidence="1">
    <location>
        <begin position="2900"/>
        <end position="3106"/>
    </location>
</feature>
<feature type="compositionally biased region" description="Low complexity" evidence="2">
    <location>
        <begin position="83"/>
        <end position="92"/>
    </location>
</feature>
<dbReference type="PANTHER" id="PTHR43941:SF1">
    <property type="entry name" value="STRUCTURAL MAINTENANCE OF CHROMOSOMES PROTEIN 2"/>
    <property type="match status" value="1"/>
</dbReference>
<feature type="coiled-coil region" evidence="1">
    <location>
        <begin position="362"/>
        <end position="506"/>
    </location>
</feature>
<dbReference type="PANTHER" id="PTHR43941">
    <property type="entry name" value="STRUCTURAL MAINTENANCE OF CHROMOSOMES PROTEIN 2"/>
    <property type="match status" value="1"/>
</dbReference>
<dbReference type="EMBL" id="KZ993980">
    <property type="protein sequence ID" value="RKO94189.1"/>
    <property type="molecule type" value="Genomic_DNA"/>
</dbReference>
<evidence type="ECO:0000313" key="4">
    <source>
        <dbReference type="Proteomes" id="UP000269721"/>
    </source>
</evidence>
<dbReference type="GO" id="GO:0000796">
    <property type="term" value="C:condensin complex"/>
    <property type="evidence" value="ECO:0007669"/>
    <property type="project" value="TreeGrafter"/>
</dbReference>
<feature type="coiled-coil region" evidence="1">
    <location>
        <begin position="2459"/>
        <end position="2602"/>
    </location>
</feature>
<feature type="compositionally biased region" description="Low complexity" evidence="2">
    <location>
        <begin position="3491"/>
        <end position="3512"/>
    </location>
</feature>
<keyword evidence="1" id="KW-0175">Coiled coil</keyword>
<sequence>MVRTAIVRGTATCPEKDKLGRKKTVGTVGPSSWFARPKARVCLSSVIERLRWVVGTVMHGENESISDKVSDMLLAPLQPTPLTPRQTPRSPQKSTRDPTTLPRAHARQMSFFIGGGSGGGGGGQENRRGGGNGLAGGAGGMVGVSMQRENELLQKEKSRLGTFLSRPSDRGLGMVSWNVGRRAEWRAILVLTFDTRPPPPPVAATAEHRADSLETSNNNLRKELQEVKKEADATQRRFRILGTLISPRFVTFQLTGEAEKVRLQEQQIKRLEDRIRDDQMRQEERARMEARSNANNQRMAAAEPRESSSVQAAEISRLQQEIARLQTETTSSPAHGLRRAASHGALRSDSAPVPSSSGGADAATLLNANRQLESEAEASRRKIAHHETTICNLENEKMAIIKQRDRAIQERDANLKDAANEMREAAREMESQVDAMKKEAEKVRKENLAERGEMVRKLQASESEVATKNAALKKVKEELDFSKQTVEALQHKLQETEVRETKLRTELSQLSSSRDRDIAEAGERSRVLIQEKTKIESLLEASKEREALLKRADAIDPATVDNLEAEKRALASDAEDLRTRLAAADARVLALKGEVDAAKEATGEVERARNEVLVALAASEKKAEEAEQAASQFKEEAGIRGAQLMDQELTMEELRGIAESQEKIIEKIQSEAAEAAVAAAQREAESQETVRTFELAAQEAESKLAVSEKLAMETKTELDAVLLDKKQLESEIGHAIKTNDLLEVRAASAEEDATTWRAKAKKLEQDLAARIDEVKITREEIAALTKTLDAQKSALEQLQLQYDLTANRLELTESRLTSAESEGAVAVEELREARHRVASLESQVVELEAHVKTLQADVECGRQVMTSERVAQLQREEEREAQANALRHELENSLAKVKSLDSHTDFLQKDLEAKAQLLDQITADLESARADFARGEELLAAEVATSETLRSEKVTIEFTIARLDADLAAARADAAVARETVIARQAAFAALESDRAHHVATIASLKTDRDRYAETAADHKIDRDRLADVLATRDADLAAIAGKIGELDAECGALREELDAERKLTDCLRSELVAVRGSTEHELSEIRAEKEKIAADAAAALKEWEERYCTLEADLSRATRGADDATRAWVDAESANAALAREKEEALARGAEATLEAQAKAIALEEAWERLKIAEGAVAEERGSVEVLSQVCSGLRMCIVGLVSDDMGKGDLGLESPPQIQLRDELQATLSSTEEADSAAQAEIEAIRTQLTDSERRVHDLESNLETSSTTITALRASLETVTTSESDIRTLLESDRRRLADATETIDTLNTARAALEASETALKEKLENEKALRAAAEAEVGKLAFDLEVSEMNVDDLEKEKEACEAERSQLALEVQRLSSELRDQELRHTAVRKQQTVLAADSTSAVSVLSHELEEAKAHSDTLKADKDALQADLQAARKAESEASTRASAAQDALVSAQQDLAASHARIESLLDSERALTANIEYLTAALEAHTGEAVALAEQRGALEATCDTLRAEIATRAKERAAFVEEAARAVEDGRAYAQRVSDLDAALVTAEARLVQSEARFAAAVEDGDTLRGSLEESERRVEELALKRDDALLGEEEALRAVEIAKGKSSELEGIIEGLRQELADGVDKIAQFESDLGEKSAALAAALEAHIAETTAATEKLRILEASCDSLRAEHALEIAKRDEERDALVEEASRAANDARAHAQRALNVGADLAAAEALITEFEAKSAATSEENEVLRASLEESERRAGELVLLRDDALRRKEEFEKAVEVAEGRVMEIEERMRGLMQELADQGDKIEELKRLLDEKSGELSTARSQALDAEELARSVTAQRDELESAAFKSADAYQQSLTELHAARCERDDALERCAALSRRVEELESAMDETAALSTQNLEEERARSHGFETTIERIEAELARETALRAETQRVLDEAFVNAGALRVELQLTQDAQAAAERELADEVAHRDEAIAELTAKIEIHAQDAETMREASHLLEAQLREAEQERDMAKQGVETGKEAVHKLESELSTATAHAADLASQHAAKVDELAQVLQTAKLDAQALEHSLATAVEEADRERARAKAVAERNDELRHQLGREKEVVRDLEDASRLVESLEAKLSVASAAAAANEAERQKLVEQVSEQLAKSEEARERADRLAVQLTDETAEREQVAAELQQRRQDIQRLETELAKSVERADALERDAAHHASQLEAIRATIQAHSDRADELTAQLEHETAEAADAGEKANRLVATLRADLAAAVSQAAAFEQDRDTAATEAADLRAKLETRIHEAQCVEVQLSIETHERSKATDELKDIRAKLAEAVVRERDATAELEAARARLKEEAARVTDLSDQVARAQVAMDDAQEDSRRSIETLQAELAALTSQAAEFELERQSAGKDLVDLQGQCAAERERVDRLETQLVAEKEQREVRDNALADSVELALASERSAAAAAEELQAVQTRAQADIKRAEEIADRLTREKIDAQDAQEKARIALATLQAELTSATSSVAALELKQEMAERDAGEEREKRDAEHARVIELELQLAAETDKRQQVSRELEEAIERDAAALHDAQAQAQDANARADELAAQLAGEIDRHKEIAAALAHAHESEKALRCELNDSKAQATQRLEVEQAKAGDLAKELAISESRVQTLEYDLVVARNRADELQARIPETPDFGAHSASDAVQSEELERARARIAELEDEANKARHADETEVATVLAEVDRLTSQRDTAVEELNRIGTKLTEIEDEKRLLSQRLELVVQEAVEKDTQVKRFCADIDSLYTRIGQSDQVVEAKTRQIQILESDLSDCNHTIADLRRSVDLLEKETAQMKDERRNASTDADDARSRLEDELARVTEEWERAIEDKVFADGEIETLQSDLAAARAAQGGDKIIEALRAEEARLLGEVERLRERVAALERELSAAVSIGEDRAAVQALLAEARAEAEDQRAAAEATRAEATSQIAEMHETRASSELAEVARLHDETSILRSRVAELEAQLSDVRDANIETLAQVAELEATHELATTEILRLTKEAESHEAKSEALEAELADAREKMVAALSQVADMDVTRASAVSAQAEVHQLEERASMLHSKNEELVADLADAQLAKTNALASADSARAETLSLQTEAAALKSKTQVLEAELADAKAATADAGAKAAEMEALRDSALADALRLRDALATNESKSEELEADLADARAATASAKAMVAEMDAMRASAESAQAAKLQLEEEIAVLRSNCNALEAEILEVRTSIATAAALERTGALSCPPPSTTELADPRDSVRMELQTLPAAGKTEPSREGTPTRKRSSADPEDASPPPSNKVRRLESGAGKPEGWREEGETAESGEPDEEAVVQGTAASASAALNATHSSDGNQPTPATGAQLVTPSAPASGKPARVLRSASKAASSPGNVNPDAAAASEGTQPALATVAQPTTPSTSASESRISSRLLRSASRAAPSPGAGPSASTGTERDNDRQRPSSEKRGNVAEPVAAAVKEAATQETAAQQGGEQGEEGEGAAGTQRQGKGQEKGQEGGRRVQPMQPAVGVHRSARSVDGIALFFCTYGLPFPAG</sequence>
<feature type="coiled-coil region" evidence="1">
    <location>
        <begin position="203"/>
        <end position="281"/>
    </location>
</feature>
<feature type="compositionally biased region" description="Basic and acidic residues" evidence="2">
    <location>
        <begin position="3474"/>
        <end position="3490"/>
    </location>
</feature>
<feature type="compositionally biased region" description="Basic and acidic residues" evidence="2">
    <location>
        <begin position="3530"/>
        <end position="3540"/>
    </location>
</feature>